<evidence type="ECO:0000256" key="4">
    <source>
        <dbReference type="ARBA" id="ARBA00022833"/>
    </source>
</evidence>
<evidence type="ECO:0000256" key="11">
    <source>
        <dbReference type="SAM" id="MobiDB-lite"/>
    </source>
</evidence>
<dbReference type="InterPro" id="IPR010919">
    <property type="entry name" value="SAND-like_dom_sf"/>
</dbReference>
<evidence type="ECO:0000313" key="13">
    <source>
        <dbReference type="Ensembl" id="ENSTNIP00000005079.1"/>
    </source>
</evidence>
<dbReference type="PANTHER" id="PTHR10417:SF2">
    <property type="entry name" value="GLUCOCORTICOID MODULATORY ELEMENT-BINDING PROTEIN 2"/>
    <property type="match status" value="1"/>
</dbReference>
<dbReference type="OMA" id="DTFAFWQ"/>
<dbReference type="Gene3D" id="3.10.390.10">
    <property type="entry name" value="SAND domain-like"/>
    <property type="match status" value="1"/>
</dbReference>
<keyword evidence="2" id="KW-0963">Cytoplasm</keyword>
<name>H3CA07_TETNG</name>
<feature type="coiled-coil region" evidence="10">
    <location>
        <begin position="283"/>
        <end position="335"/>
    </location>
</feature>
<evidence type="ECO:0000256" key="10">
    <source>
        <dbReference type="SAM" id="Coils"/>
    </source>
</evidence>
<dbReference type="Pfam" id="PF25892">
    <property type="entry name" value="Spe-44"/>
    <property type="match status" value="1"/>
</dbReference>
<dbReference type="GO" id="GO:0006357">
    <property type="term" value="P:regulation of transcription by RNA polymerase II"/>
    <property type="evidence" value="ECO:0007669"/>
    <property type="project" value="TreeGrafter"/>
</dbReference>
<dbReference type="FunCoup" id="H3CA07">
    <property type="interactions" value="1115"/>
</dbReference>
<evidence type="ECO:0000256" key="7">
    <source>
        <dbReference type="ARBA" id="ARBA00023125"/>
    </source>
</evidence>
<dbReference type="Ensembl" id="ENSTNIT00000005225.1">
    <property type="protein sequence ID" value="ENSTNIP00000005079.1"/>
    <property type="gene ID" value="ENSTNIG00000002528.1"/>
</dbReference>
<dbReference type="GO" id="GO:0046872">
    <property type="term" value="F:metal ion binding"/>
    <property type="evidence" value="ECO:0007669"/>
    <property type="project" value="UniProtKB-KW"/>
</dbReference>
<reference evidence="13" key="3">
    <citation type="submission" date="2025-09" db="UniProtKB">
        <authorList>
            <consortium name="Ensembl"/>
        </authorList>
    </citation>
    <scope>IDENTIFICATION</scope>
</reference>
<evidence type="ECO:0000313" key="14">
    <source>
        <dbReference type="Proteomes" id="UP000007303"/>
    </source>
</evidence>
<evidence type="ECO:0000256" key="3">
    <source>
        <dbReference type="ARBA" id="ARBA00022723"/>
    </source>
</evidence>
<comment type="subcellular location">
    <subcellularLocation>
        <location evidence="1">Cytoplasm</location>
    </subcellularLocation>
</comment>
<proteinExistence type="predicted"/>
<feature type="compositionally biased region" description="Acidic residues" evidence="11">
    <location>
        <begin position="490"/>
        <end position="500"/>
    </location>
</feature>
<dbReference type="PROSITE" id="PS50864">
    <property type="entry name" value="SAND"/>
    <property type="match status" value="1"/>
</dbReference>
<dbReference type="SUPFAM" id="SSF63763">
    <property type="entry name" value="SAND domain-like"/>
    <property type="match status" value="1"/>
</dbReference>
<evidence type="ECO:0000256" key="5">
    <source>
        <dbReference type="ARBA" id="ARBA00023015"/>
    </source>
</evidence>
<evidence type="ECO:0000256" key="2">
    <source>
        <dbReference type="ARBA" id="ARBA00022490"/>
    </source>
</evidence>
<organism evidence="13 14">
    <name type="scientific">Tetraodon nigroviridis</name>
    <name type="common">Spotted green pufferfish</name>
    <name type="synonym">Chelonodon nigroviridis</name>
    <dbReference type="NCBI Taxonomy" id="99883"/>
    <lineage>
        <taxon>Eukaryota</taxon>
        <taxon>Metazoa</taxon>
        <taxon>Chordata</taxon>
        <taxon>Craniata</taxon>
        <taxon>Vertebrata</taxon>
        <taxon>Euteleostomi</taxon>
        <taxon>Actinopterygii</taxon>
        <taxon>Neopterygii</taxon>
        <taxon>Teleostei</taxon>
        <taxon>Neoteleostei</taxon>
        <taxon>Acanthomorphata</taxon>
        <taxon>Eupercaria</taxon>
        <taxon>Tetraodontiformes</taxon>
        <taxon>Tetradontoidea</taxon>
        <taxon>Tetraodontidae</taxon>
        <taxon>Tetraodon</taxon>
    </lineage>
</organism>
<dbReference type="InterPro" id="IPR059099">
    <property type="entry name" value="GMEB1/2/Spe-44_dom"/>
</dbReference>
<dbReference type="GO" id="GO:0005737">
    <property type="term" value="C:cytoplasm"/>
    <property type="evidence" value="ECO:0007669"/>
    <property type="project" value="UniProtKB-SubCell"/>
</dbReference>
<sequence length="500" mass="53495">SAEAEMSEVVIVTIPESVDGLSSVEEQEKAVLVSAELNPQEVFLRGDIITVAPQDGIADVGETSLLSKEEAVIVKITEEVDAQADVFYPITCGDAKATLIWKKFVCPGINVKCVQFNDQLISPKEFVCLAGKSTLKDWKRAIRLNSTMLRKIMDSGELDFYQHSKVCSNTCRSTKIDLVGAKVSSEQSMERVSASPAASVNGAAPSFPEASEEVSEWVTAIGEASVVFWQAVKEAGLLDEVVDDFQKTLQEVMKGLQERVCDPPLQVKDAVLLNNIVQNFGMLDLVKKVLASHKSQMDRYREQYTRSLAALEQQCDEHRKQAKELKSKSQHLNNVLMTLTPVPAPPAPKRPRLTRAVSGPASVGAAPAQITLPLNHLAGLPLGKILTVAGAQPSTNLEGYTLLTSPLPGAELAADSSNVTVLSTAVEQEAGAPAFVKVLGPQFQLLTLPAALQQQAPGQGAAQQPDGSVSLMDVTATDANEPQESAPADGGEEEPDGEHP</sequence>
<dbReference type="HOGENOM" id="CLU_030344_2_0_1"/>
<keyword evidence="5" id="KW-0805">Transcription regulation</keyword>
<dbReference type="STRING" id="99883.ENSTNIP00000005079"/>
<dbReference type="GO" id="GO:0000978">
    <property type="term" value="F:RNA polymerase II cis-regulatory region sequence-specific DNA binding"/>
    <property type="evidence" value="ECO:0007669"/>
    <property type="project" value="TreeGrafter"/>
</dbReference>
<dbReference type="GO" id="GO:0005634">
    <property type="term" value="C:nucleus"/>
    <property type="evidence" value="ECO:0007669"/>
    <property type="project" value="TreeGrafter"/>
</dbReference>
<protein>
    <submittedName>
        <fullName evidence="13">Glucocorticoid modulatory element binding protein 2</fullName>
    </submittedName>
</protein>
<dbReference type="InterPro" id="IPR000770">
    <property type="entry name" value="SAND_dom"/>
</dbReference>
<dbReference type="GeneTree" id="ENSGT00410000025596"/>
<keyword evidence="9" id="KW-0539">Nucleus</keyword>
<keyword evidence="8" id="KW-0804">Transcription</keyword>
<keyword evidence="7" id="KW-0238">DNA-binding</keyword>
<dbReference type="InParanoid" id="H3CA07"/>
<keyword evidence="3" id="KW-0479">Metal-binding</keyword>
<evidence type="ECO:0000256" key="8">
    <source>
        <dbReference type="ARBA" id="ARBA00023163"/>
    </source>
</evidence>
<keyword evidence="4" id="KW-0862">Zinc</keyword>
<dbReference type="FunFam" id="3.10.390.10:FF:000003">
    <property type="entry name" value="glucocorticoid modulatory element-binding protein 1 isoform X2"/>
    <property type="match status" value="1"/>
</dbReference>
<dbReference type="SMART" id="SM00258">
    <property type="entry name" value="SAND"/>
    <property type="match status" value="1"/>
</dbReference>
<reference evidence="13" key="2">
    <citation type="submission" date="2025-08" db="UniProtKB">
        <authorList>
            <consortium name="Ensembl"/>
        </authorList>
    </citation>
    <scope>IDENTIFICATION</scope>
</reference>
<accession>H3CA07</accession>
<evidence type="ECO:0000259" key="12">
    <source>
        <dbReference type="PROSITE" id="PS50864"/>
    </source>
</evidence>
<evidence type="ECO:0000256" key="9">
    <source>
        <dbReference type="ARBA" id="ARBA00023242"/>
    </source>
</evidence>
<dbReference type="PANTHER" id="PTHR10417">
    <property type="entry name" value="GLUCOCORTICOID MODULATORY ELEMENT-BINDING PROTEIN"/>
    <property type="match status" value="1"/>
</dbReference>
<reference evidence="14" key="1">
    <citation type="journal article" date="2004" name="Nature">
        <title>Genome duplication in the teleost fish Tetraodon nigroviridis reveals the early vertebrate proto-karyotype.</title>
        <authorList>
            <person name="Jaillon O."/>
            <person name="Aury J.-M."/>
            <person name="Brunet F."/>
            <person name="Petit J.-L."/>
            <person name="Stange-Thomann N."/>
            <person name="Mauceli E."/>
            <person name="Bouneau L."/>
            <person name="Fischer C."/>
            <person name="Ozouf-Costaz C."/>
            <person name="Bernot A."/>
            <person name="Nicaud S."/>
            <person name="Jaffe D."/>
            <person name="Fisher S."/>
            <person name="Lutfalla G."/>
            <person name="Dossat C."/>
            <person name="Segurens B."/>
            <person name="Dasilva C."/>
            <person name="Salanoubat M."/>
            <person name="Levy M."/>
            <person name="Boudet N."/>
            <person name="Castellano S."/>
            <person name="Anthouard V."/>
            <person name="Jubin C."/>
            <person name="Castelli V."/>
            <person name="Katinka M."/>
            <person name="Vacherie B."/>
            <person name="Biemont C."/>
            <person name="Skalli Z."/>
            <person name="Cattolico L."/>
            <person name="Poulain J."/>
            <person name="De Berardinis V."/>
            <person name="Cruaud C."/>
            <person name="Duprat S."/>
            <person name="Brottier P."/>
            <person name="Coutanceau J.-P."/>
            <person name="Gouzy J."/>
            <person name="Parra G."/>
            <person name="Lardier G."/>
            <person name="Chapple C."/>
            <person name="McKernan K.J."/>
            <person name="McEwan P."/>
            <person name="Bosak S."/>
            <person name="Kellis M."/>
            <person name="Volff J.-N."/>
            <person name="Guigo R."/>
            <person name="Zody M.C."/>
            <person name="Mesirov J."/>
            <person name="Lindblad-Toh K."/>
            <person name="Birren B."/>
            <person name="Nusbaum C."/>
            <person name="Kahn D."/>
            <person name="Robinson-Rechavi M."/>
            <person name="Laudet V."/>
            <person name="Schachter V."/>
            <person name="Quetier F."/>
            <person name="Saurin W."/>
            <person name="Scarpelli C."/>
            <person name="Wincker P."/>
            <person name="Lander E.S."/>
            <person name="Weissenbach J."/>
            <person name="Roest Crollius H."/>
        </authorList>
    </citation>
    <scope>NUCLEOTIDE SEQUENCE [LARGE SCALE GENOMIC DNA]</scope>
</reference>
<dbReference type="Proteomes" id="UP000007303">
    <property type="component" value="Unassembled WGS sequence"/>
</dbReference>
<dbReference type="AlphaFoldDB" id="H3CA07"/>
<feature type="compositionally biased region" description="Low complexity" evidence="11">
    <location>
        <begin position="456"/>
        <end position="465"/>
    </location>
</feature>
<evidence type="ECO:0000256" key="6">
    <source>
        <dbReference type="ARBA" id="ARBA00023054"/>
    </source>
</evidence>
<keyword evidence="14" id="KW-1185">Reference proteome</keyword>
<feature type="domain" description="SAND" evidence="12">
    <location>
        <begin position="77"/>
        <end position="159"/>
    </location>
</feature>
<feature type="region of interest" description="Disordered" evidence="11">
    <location>
        <begin position="456"/>
        <end position="500"/>
    </location>
</feature>
<evidence type="ECO:0000256" key="1">
    <source>
        <dbReference type="ARBA" id="ARBA00004496"/>
    </source>
</evidence>
<dbReference type="Pfam" id="PF01342">
    <property type="entry name" value="SAND"/>
    <property type="match status" value="1"/>
</dbReference>
<keyword evidence="6 10" id="KW-0175">Coiled coil</keyword>